<feature type="compositionally biased region" description="Low complexity" evidence="3">
    <location>
        <begin position="734"/>
        <end position="753"/>
    </location>
</feature>
<reference evidence="4 5" key="1">
    <citation type="submission" date="2017-06" db="EMBL/GenBank/DDBJ databases">
        <title>A platform for efficient transgenesis in Macrostomum lignano, a flatworm model organism for stem cell research.</title>
        <authorList>
            <person name="Berezikov E."/>
        </authorList>
    </citation>
    <scope>NUCLEOTIDE SEQUENCE [LARGE SCALE GENOMIC DNA]</scope>
    <source>
        <strain evidence="4">DV1</strain>
        <tissue evidence="4">Whole organism</tissue>
    </source>
</reference>
<feature type="region of interest" description="Disordered" evidence="3">
    <location>
        <begin position="487"/>
        <end position="511"/>
    </location>
</feature>
<organism evidence="4 5">
    <name type="scientific">Macrostomum lignano</name>
    <dbReference type="NCBI Taxonomy" id="282301"/>
    <lineage>
        <taxon>Eukaryota</taxon>
        <taxon>Metazoa</taxon>
        <taxon>Spiralia</taxon>
        <taxon>Lophotrochozoa</taxon>
        <taxon>Platyhelminthes</taxon>
        <taxon>Rhabditophora</taxon>
        <taxon>Macrostomorpha</taxon>
        <taxon>Macrostomida</taxon>
        <taxon>Macrostomidae</taxon>
        <taxon>Macrostomum</taxon>
    </lineage>
</organism>
<feature type="region of interest" description="Disordered" evidence="3">
    <location>
        <begin position="771"/>
        <end position="876"/>
    </location>
</feature>
<dbReference type="EMBL" id="NIVC01001370">
    <property type="protein sequence ID" value="PAA68812.1"/>
    <property type="molecule type" value="Genomic_DNA"/>
</dbReference>
<protein>
    <submittedName>
        <fullName evidence="4">Uncharacterized protein</fullName>
    </submittedName>
</protein>
<accession>A0A267F716</accession>
<dbReference type="InterPro" id="IPR016024">
    <property type="entry name" value="ARM-type_fold"/>
</dbReference>
<dbReference type="PANTHER" id="PTHR12634">
    <property type="entry name" value="SIT4 YEAST -ASSOCIATING PROTEIN-RELATED"/>
    <property type="match status" value="1"/>
</dbReference>
<dbReference type="GO" id="GO:0019888">
    <property type="term" value="F:protein phosphatase regulator activity"/>
    <property type="evidence" value="ECO:0007669"/>
    <property type="project" value="TreeGrafter"/>
</dbReference>
<evidence type="ECO:0000256" key="3">
    <source>
        <dbReference type="SAM" id="MobiDB-lite"/>
    </source>
</evidence>
<evidence type="ECO:0000256" key="1">
    <source>
        <dbReference type="ARBA" id="ARBA00006180"/>
    </source>
</evidence>
<evidence type="ECO:0000313" key="4">
    <source>
        <dbReference type="EMBL" id="PAA68812.1"/>
    </source>
</evidence>
<feature type="region of interest" description="Disordered" evidence="3">
    <location>
        <begin position="724"/>
        <end position="753"/>
    </location>
</feature>
<name>A0A267F716_9PLAT</name>
<evidence type="ECO:0000313" key="5">
    <source>
        <dbReference type="Proteomes" id="UP000215902"/>
    </source>
</evidence>
<dbReference type="OrthoDB" id="295029at2759"/>
<dbReference type="GO" id="GO:0005634">
    <property type="term" value="C:nucleus"/>
    <property type="evidence" value="ECO:0007669"/>
    <property type="project" value="TreeGrafter"/>
</dbReference>
<comment type="similarity">
    <text evidence="1">Belongs to the SAPS family.</text>
</comment>
<dbReference type="Pfam" id="PF04499">
    <property type="entry name" value="SAPS"/>
    <property type="match status" value="2"/>
</dbReference>
<dbReference type="STRING" id="282301.A0A267F716"/>
<feature type="compositionally biased region" description="Low complexity" evidence="3">
    <location>
        <begin position="854"/>
        <end position="876"/>
    </location>
</feature>
<dbReference type="InterPro" id="IPR007587">
    <property type="entry name" value="SAPS"/>
</dbReference>
<gene>
    <name evidence="4" type="ORF">BOX15_Mlig011928g3</name>
</gene>
<dbReference type="PANTHER" id="PTHR12634:SF8">
    <property type="entry name" value="FIERY MOUNTAIN, ISOFORM D"/>
    <property type="match status" value="1"/>
</dbReference>
<sequence>SATMFWQMPSIISNIEPLLDKQGVELSEILEEESVIQECKAQNQKLITYLAQDSILDQLVDAIVTEPSAELPHRQRYRRANVCCELLACDADALTTGLVKENRRLDQLYDFLKGEPPLNPLLSSFFSKVMQLLARKQSDRLLAYLSSKGEEFIDLLIRHMGTSAVMDFLVSVVTMRSVDEYGLQYQQLQQQQSTQVAAWLAQTGLVDKLLATLASDRSPEEQYNGAQCLINIIAYCRDLAAAAQDSSEAANSSSAASSTPSATLLDQLESGDTAGKLLAKMLDGAGGPSESGVAAGAQVLLALLDGRRGANGAGDLGDFSSIASMALAQQQQQPAASETERLAAAALNVIEAVSPRLPKLAALLSAPPPHRLARMPTTAGQLEPPLGQCRLHVARLVRSLLSTNSALAGRAVAECGALPQLLSLMLAYPWNTFLHQAVEQSCTSVLTAQPANQDQTEAQTLLLRQLLVEANLLGRLLDSFAQPTVAGSVRGGADSQEGTADGAKEAGKEQMASSCNSRRLGYLGHLARLANCLNDALAAAATPKTTAATSNGTGSREHLAEAFNQLDESLRERWKAWTESDLAELNRRSVIVASPLSSQEDDSTPYSIDASPLQALHHAYAEFQAKQLTSNFPDHFGFQEDEFNEPYDRVEAIFDDKVSSLDFTTPTPEDADNATMFDQACNSQIQQYDDEDDDDDDNNSAAAAAAAAAMSTTIDDDNVVVGEENGEIDDDNFRVTTPRTPTTASAAGGASAAMATTAVVVPRLIGAADIDNENDEQQLPRTPPRSPVNILGGDSSDEGEGDGDDDDQVLEGDAVDVVEVEDDDDEDDDDEEEEDGIGPAVILSGGARRRAEAEAAAEASEASEAQAETPTAADAATVKLDASADAAESAEGCPEFTNLEQLMLPAEDAAAAAAAGGDQTAS</sequence>
<dbReference type="SUPFAM" id="SSF48371">
    <property type="entry name" value="ARM repeat"/>
    <property type="match status" value="1"/>
</dbReference>
<dbReference type="GO" id="GO:0005829">
    <property type="term" value="C:cytosol"/>
    <property type="evidence" value="ECO:0007669"/>
    <property type="project" value="TreeGrafter"/>
</dbReference>
<proteinExistence type="inferred from homology"/>
<feature type="compositionally biased region" description="Acidic residues" evidence="3">
    <location>
        <begin position="795"/>
        <end position="836"/>
    </location>
</feature>
<evidence type="ECO:0000256" key="2">
    <source>
        <dbReference type="ARBA" id="ARBA00023306"/>
    </source>
</evidence>
<comment type="caution">
    <text evidence="4">The sequence shown here is derived from an EMBL/GenBank/DDBJ whole genome shotgun (WGS) entry which is preliminary data.</text>
</comment>
<keyword evidence="5" id="KW-1185">Reference proteome</keyword>
<dbReference type="GO" id="GO:0019903">
    <property type="term" value="F:protein phosphatase binding"/>
    <property type="evidence" value="ECO:0007669"/>
    <property type="project" value="InterPro"/>
</dbReference>
<dbReference type="AlphaFoldDB" id="A0A267F716"/>
<dbReference type="Proteomes" id="UP000215902">
    <property type="component" value="Unassembled WGS sequence"/>
</dbReference>
<keyword evidence="2" id="KW-0131">Cell cycle</keyword>
<feature type="non-terminal residue" evidence="4">
    <location>
        <position position="1"/>
    </location>
</feature>